<reference evidence="9" key="1">
    <citation type="submission" date="2016-10" db="EMBL/GenBank/DDBJ databases">
        <authorList>
            <person name="Varghese N."/>
            <person name="Submissions S."/>
        </authorList>
    </citation>
    <scope>NUCLEOTIDE SEQUENCE [LARGE SCALE GENOMIC DNA]</scope>
    <source>
        <strain evidence="9">CGMCC 1.8911</strain>
    </source>
</reference>
<evidence type="ECO:0000256" key="2">
    <source>
        <dbReference type="ARBA" id="ARBA00022748"/>
    </source>
</evidence>
<name>A0A1G8YD13_9STAP</name>
<keyword evidence="6" id="KW-0472">Membrane</keyword>
<dbReference type="RefSeq" id="WP_256333949.1">
    <property type="nucleotide sequence ID" value="NZ_FNFI01000004.1"/>
</dbReference>
<dbReference type="AlphaFoldDB" id="A0A1G8YD13"/>
<dbReference type="InterPro" id="IPR013766">
    <property type="entry name" value="Thioredoxin_domain"/>
</dbReference>
<dbReference type="Gene3D" id="3.40.30.10">
    <property type="entry name" value="Glutaredoxin"/>
    <property type="match status" value="1"/>
</dbReference>
<dbReference type="GO" id="GO:0016209">
    <property type="term" value="F:antioxidant activity"/>
    <property type="evidence" value="ECO:0007669"/>
    <property type="project" value="InterPro"/>
</dbReference>
<protein>
    <submittedName>
        <fullName evidence="8">AhpC/TSA family protein</fullName>
    </submittedName>
</protein>
<feature type="domain" description="Thioredoxin" evidence="7">
    <location>
        <begin position="36"/>
        <end position="116"/>
    </location>
</feature>
<keyword evidence="3" id="KW-0735">Signal-anchor</keyword>
<dbReference type="InterPro" id="IPR050553">
    <property type="entry name" value="Thioredoxin_ResA/DsbE_sf"/>
</dbReference>
<comment type="subcellular location">
    <subcellularLocation>
        <location evidence="1">Cell envelope</location>
    </subcellularLocation>
</comment>
<dbReference type="GO" id="GO:0017004">
    <property type="term" value="P:cytochrome complex assembly"/>
    <property type="evidence" value="ECO:0007669"/>
    <property type="project" value="UniProtKB-KW"/>
</dbReference>
<keyword evidence="6" id="KW-0812">Transmembrane</keyword>
<gene>
    <name evidence="8" type="ORF">SAMN05216187_10458</name>
</gene>
<evidence type="ECO:0000259" key="7">
    <source>
        <dbReference type="PROSITE" id="PS51352"/>
    </source>
</evidence>
<dbReference type="SUPFAM" id="SSF52833">
    <property type="entry name" value="Thioredoxin-like"/>
    <property type="match status" value="1"/>
</dbReference>
<dbReference type="STRING" id="586411.SAMN05216187_10458"/>
<dbReference type="InterPro" id="IPR000866">
    <property type="entry name" value="AhpC/TSA"/>
</dbReference>
<dbReference type="GO" id="GO:0030313">
    <property type="term" value="C:cell envelope"/>
    <property type="evidence" value="ECO:0007669"/>
    <property type="project" value="UniProtKB-SubCell"/>
</dbReference>
<evidence type="ECO:0000256" key="1">
    <source>
        <dbReference type="ARBA" id="ARBA00004196"/>
    </source>
</evidence>
<dbReference type="InterPro" id="IPR036249">
    <property type="entry name" value="Thioredoxin-like_sf"/>
</dbReference>
<dbReference type="Proteomes" id="UP000242700">
    <property type="component" value="Unassembled WGS sequence"/>
</dbReference>
<keyword evidence="4" id="KW-1015">Disulfide bond</keyword>
<evidence type="ECO:0000313" key="8">
    <source>
        <dbReference type="EMBL" id="SDK00115.1"/>
    </source>
</evidence>
<dbReference type="PROSITE" id="PS51352">
    <property type="entry name" value="THIOREDOXIN_2"/>
    <property type="match status" value="1"/>
</dbReference>
<sequence length="116" mass="13373">MKKKTRKILRVSIILSVIILLGVTLWFNLTSDTKALQVGEKAIDFQLETLNGDQIQLSDINSEKGVILNFWGTWCKPCREEMPDMNRIYNEGHEDYEIIAVNVLRMSSRLINSYPV</sequence>
<dbReference type="CDD" id="cd02966">
    <property type="entry name" value="TlpA_like_family"/>
    <property type="match status" value="1"/>
</dbReference>
<organism evidence="8 9">
    <name type="scientific">Jeotgalicoccus aerolatus</name>
    <dbReference type="NCBI Taxonomy" id="709510"/>
    <lineage>
        <taxon>Bacteria</taxon>
        <taxon>Bacillati</taxon>
        <taxon>Bacillota</taxon>
        <taxon>Bacilli</taxon>
        <taxon>Bacillales</taxon>
        <taxon>Staphylococcaceae</taxon>
        <taxon>Jeotgalicoccus</taxon>
    </lineage>
</organism>
<feature type="transmembrane region" description="Helical" evidence="6">
    <location>
        <begin position="7"/>
        <end position="27"/>
    </location>
</feature>
<evidence type="ECO:0000313" key="9">
    <source>
        <dbReference type="Proteomes" id="UP000242700"/>
    </source>
</evidence>
<evidence type="ECO:0000256" key="4">
    <source>
        <dbReference type="ARBA" id="ARBA00023157"/>
    </source>
</evidence>
<evidence type="ECO:0000256" key="3">
    <source>
        <dbReference type="ARBA" id="ARBA00022968"/>
    </source>
</evidence>
<evidence type="ECO:0000256" key="5">
    <source>
        <dbReference type="ARBA" id="ARBA00023284"/>
    </source>
</evidence>
<proteinExistence type="predicted"/>
<dbReference type="PANTHER" id="PTHR42852">
    <property type="entry name" value="THIOL:DISULFIDE INTERCHANGE PROTEIN DSBE"/>
    <property type="match status" value="1"/>
</dbReference>
<keyword evidence="6" id="KW-1133">Transmembrane helix</keyword>
<keyword evidence="5" id="KW-0676">Redox-active center</keyword>
<keyword evidence="2" id="KW-0201">Cytochrome c-type biogenesis</keyword>
<dbReference type="PANTHER" id="PTHR42852:SF6">
    <property type="entry name" value="THIOL:DISULFIDE INTERCHANGE PROTEIN DSBE"/>
    <property type="match status" value="1"/>
</dbReference>
<accession>A0A1G8YD13</accession>
<dbReference type="GO" id="GO:0016491">
    <property type="term" value="F:oxidoreductase activity"/>
    <property type="evidence" value="ECO:0007669"/>
    <property type="project" value="InterPro"/>
</dbReference>
<evidence type="ECO:0000256" key="6">
    <source>
        <dbReference type="SAM" id="Phobius"/>
    </source>
</evidence>
<dbReference type="EMBL" id="FNFI01000004">
    <property type="protein sequence ID" value="SDK00115.1"/>
    <property type="molecule type" value="Genomic_DNA"/>
</dbReference>
<dbReference type="Pfam" id="PF00578">
    <property type="entry name" value="AhpC-TSA"/>
    <property type="match status" value="1"/>
</dbReference>